<keyword evidence="4" id="KW-1185">Reference proteome</keyword>
<sequence>MREVLQAPLFDKELKTLKAFVYISTAYSNSGRLKIDEVVYPNHISPHTALMLCSEMPTDLLNSIVPQLLADNKLPYTFSKHLAEILVKESSGDIPVCIIRPSV</sequence>
<dbReference type="OrthoDB" id="429813at2759"/>
<feature type="domain" description="Thioester reductase (TE)" evidence="2">
    <location>
        <begin position="12"/>
        <end position="103"/>
    </location>
</feature>
<keyword evidence="1" id="KW-0560">Oxidoreductase</keyword>
<comment type="function">
    <text evidence="1">Catalyzes the reduction of fatty acyl-CoA to fatty alcohols.</text>
</comment>
<dbReference type="EC" id="1.2.1.84" evidence="1"/>
<dbReference type="EMBL" id="CAJVCH010060615">
    <property type="protein sequence ID" value="CAG7719342.1"/>
    <property type="molecule type" value="Genomic_DNA"/>
</dbReference>
<dbReference type="GO" id="GO:0080019">
    <property type="term" value="F:alcohol-forming very long-chain fatty acyl-CoA reductase activity"/>
    <property type="evidence" value="ECO:0007669"/>
    <property type="project" value="InterPro"/>
</dbReference>
<keyword evidence="1" id="KW-0521">NADP</keyword>
<dbReference type="PANTHER" id="PTHR11011">
    <property type="entry name" value="MALE STERILITY PROTEIN 2-RELATED"/>
    <property type="match status" value="1"/>
</dbReference>
<gene>
    <name evidence="3" type="ORF">AFUS01_LOCUS8673</name>
</gene>
<protein>
    <recommendedName>
        <fullName evidence="1">Fatty acyl-CoA reductase</fullName>
        <ecNumber evidence="1">1.2.1.84</ecNumber>
    </recommendedName>
</protein>
<comment type="caution">
    <text evidence="3">The sequence shown here is derived from an EMBL/GenBank/DDBJ whole genome shotgun (WGS) entry which is preliminary data.</text>
</comment>
<organism evidence="3 4">
    <name type="scientific">Allacma fusca</name>
    <dbReference type="NCBI Taxonomy" id="39272"/>
    <lineage>
        <taxon>Eukaryota</taxon>
        <taxon>Metazoa</taxon>
        <taxon>Ecdysozoa</taxon>
        <taxon>Arthropoda</taxon>
        <taxon>Hexapoda</taxon>
        <taxon>Collembola</taxon>
        <taxon>Symphypleona</taxon>
        <taxon>Sminthuridae</taxon>
        <taxon>Allacma</taxon>
    </lineage>
</organism>
<feature type="non-terminal residue" evidence="3">
    <location>
        <position position="103"/>
    </location>
</feature>
<evidence type="ECO:0000256" key="1">
    <source>
        <dbReference type="RuleBase" id="RU363097"/>
    </source>
</evidence>
<dbReference type="Proteomes" id="UP000708208">
    <property type="component" value="Unassembled WGS sequence"/>
</dbReference>
<comment type="similarity">
    <text evidence="1">Belongs to the fatty acyl-CoA reductase family.</text>
</comment>
<feature type="non-terminal residue" evidence="3">
    <location>
        <position position="1"/>
    </location>
</feature>
<evidence type="ECO:0000259" key="2">
    <source>
        <dbReference type="Pfam" id="PF07993"/>
    </source>
</evidence>
<dbReference type="Pfam" id="PF07993">
    <property type="entry name" value="NAD_binding_4"/>
    <property type="match status" value="1"/>
</dbReference>
<accession>A0A8J2NUU7</accession>
<name>A0A8J2NUU7_9HEXA</name>
<keyword evidence="1" id="KW-0443">Lipid metabolism</keyword>
<dbReference type="InterPro" id="IPR013120">
    <property type="entry name" value="FAR_NAD-bd"/>
</dbReference>
<keyword evidence="1" id="KW-0444">Lipid biosynthesis</keyword>
<evidence type="ECO:0000313" key="3">
    <source>
        <dbReference type="EMBL" id="CAG7719342.1"/>
    </source>
</evidence>
<dbReference type="AlphaFoldDB" id="A0A8J2NUU7"/>
<comment type="catalytic activity">
    <reaction evidence="1">
        <text>a long-chain fatty acyl-CoA + 2 NADPH + 2 H(+) = a long-chain primary fatty alcohol + 2 NADP(+) + CoA</text>
        <dbReference type="Rhea" id="RHEA:52716"/>
        <dbReference type="ChEBI" id="CHEBI:15378"/>
        <dbReference type="ChEBI" id="CHEBI:57287"/>
        <dbReference type="ChEBI" id="CHEBI:57783"/>
        <dbReference type="ChEBI" id="CHEBI:58349"/>
        <dbReference type="ChEBI" id="CHEBI:77396"/>
        <dbReference type="ChEBI" id="CHEBI:83139"/>
        <dbReference type="EC" id="1.2.1.84"/>
    </reaction>
</comment>
<proteinExistence type="inferred from homology"/>
<dbReference type="GO" id="GO:0005777">
    <property type="term" value="C:peroxisome"/>
    <property type="evidence" value="ECO:0007669"/>
    <property type="project" value="TreeGrafter"/>
</dbReference>
<dbReference type="GO" id="GO:0102965">
    <property type="term" value="F:alcohol-forming long-chain fatty acyl-CoA reductase activity"/>
    <property type="evidence" value="ECO:0007669"/>
    <property type="project" value="UniProtKB-EC"/>
</dbReference>
<dbReference type="GO" id="GO:0035336">
    <property type="term" value="P:long-chain fatty-acyl-CoA metabolic process"/>
    <property type="evidence" value="ECO:0007669"/>
    <property type="project" value="TreeGrafter"/>
</dbReference>
<evidence type="ECO:0000313" key="4">
    <source>
        <dbReference type="Proteomes" id="UP000708208"/>
    </source>
</evidence>
<reference evidence="3" key="1">
    <citation type="submission" date="2021-06" db="EMBL/GenBank/DDBJ databases">
        <authorList>
            <person name="Hodson N. C."/>
            <person name="Mongue J. A."/>
            <person name="Jaron S. K."/>
        </authorList>
    </citation>
    <scope>NUCLEOTIDE SEQUENCE</scope>
</reference>
<dbReference type="InterPro" id="IPR026055">
    <property type="entry name" value="FAR"/>
</dbReference>
<dbReference type="PANTHER" id="PTHR11011:SF116">
    <property type="entry name" value="FATTY ACYL-COA REDUCTASE CG5065-RELATED"/>
    <property type="match status" value="1"/>
</dbReference>